<dbReference type="KEGG" id="amr:AM1_1888"/>
<evidence type="ECO:0000313" key="2">
    <source>
        <dbReference type="Proteomes" id="UP000000268"/>
    </source>
</evidence>
<organism evidence="1 2">
    <name type="scientific">Acaryochloris marina (strain MBIC 11017)</name>
    <dbReference type="NCBI Taxonomy" id="329726"/>
    <lineage>
        <taxon>Bacteria</taxon>
        <taxon>Bacillati</taxon>
        <taxon>Cyanobacteriota</taxon>
        <taxon>Cyanophyceae</taxon>
        <taxon>Acaryochloridales</taxon>
        <taxon>Acaryochloridaceae</taxon>
        <taxon>Acaryochloris</taxon>
    </lineage>
</organism>
<reference evidence="1 2" key="1">
    <citation type="journal article" date="2008" name="Proc. Natl. Acad. Sci. U.S.A.">
        <title>Niche adaptation and genome expansion in the chlorophyll d-producing cyanobacterium Acaryochloris marina.</title>
        <authorList>
            <person name="Swingley W.D."/>
            <person name="Chen M."/>
            <person name="Cheung P.C."/>
            <person name="Conrad A.L."/>
            <person name="Dejesa L.C."/>
            <person name="Hao J."/>
            <person name="Honchak B.M."/>
            <person name="Karbach L.E."/>
            <person name="Kurdoglu A."/>
            <person name="Lahiri S."/>
            <person name="Mastrian S.D."/>
            <person name="Miyashita H."/>
            <person name="Page L."/>
            <person name="Ramakrishna P."/>
            <person name="Satoh S."/>
            <person name="Sattley W.M."/>
            <person name="Shimada Y."/>
            <person name="Taylor H.L."/>
            <person name="Tomo T."/>
            <person name="Tsuchiya T."/>
            <person name="Wang Z.T."/>
            <person name="Raymond J."/>
            <person name="Mimuro M."/>
            <person name="Blankenship R.E."/>
            <person name="Touchman J.W."/>
        </authorList>
    </citation>
    <scope>NUCLEOTIDE SEQUENCE [LARGE SCALE GENOMIC DNA]</scope>
    <source>
        <strain evidence="2">MBIC 11017</strain>
    </source>
</reference>
<evidence type="ECO:0000313" key="1">
    <source>
        <dbReference type="EMBL" id="ABW26908.1"/>
    </source>
</evidence>
<name>B0CEE2_ACAM1</name>
<dbReference type="HOGENOM" id="CLU_3210972_0_0_3"/>
<dbReference type="EMBL" id="CP000828">
    <property type="protein sequence ID" value="ABW26908.1"/>
    <property type="molecule type" value="Genomic_DNA"/>
</dbReference>
<accession>B0CEE2</accession>
<keyword evidence="2" id="KW-1185">Reference proteome</keyword>
<protein>
    <submittedName>
        <fullName evidence="1">Uncharacterized protein</fullName>
    </submittedName>
</protein>
<proteinExistence type="predicted"/>
<gene>
    <name evidence="1" type="ordered locus">AM1_1888</name>
</gene>
<sequence length="44" mass="5045">MIQNAGCIIFEINIYIKSLSGYFLIFGFPKDLYLPGCHAFIFLL</sequence>
<dbReference type="Proteomes" id="UP000000268">
    <property type="component" value="Chromosome"/>
</dbReference>
<dbReference type="AlphaFoldDB" id="B0CEE2"/>